<dbReference type="EMBL" id="CP003653">
    <property type="protein sequence ID" value="AFZ35963.1"/>
    <property type="molecule type" value="Genomic_DNA"/>
</dbReference>
<dbReference type="Proteomes" id="UP000010473">
    <property type="component" value="Chromosome"/>
</dbReference>
<keyword evidence="2" id="KW-1185">Reference proteome</keyword>
<protein>
    <submittedName>
        <fullName evidence="1">Uncharacterized protein</fullName>
    </submittedName>
</protein>
<dbReference type="AlphaFoldDB" id="K9XTT6"/>
<reference evidence="2" key="1">
    <citation type="journal article" date="2013" name="Proc. Natl. Acad. Sci. U.S.A.">
        <title>Improving the coverage of the cyanobacterial phylum using diversity-driven genome sequencing.</title>
        <authorList>
            <person name="Shih P.M."/>
            <person name="Wu D."/>
            <person name="Latifi A."/>
            <person name="Axen S.D."/>
            <person name="Fewer D.P."/>
            <person name="Talla E."/>
            <person name="Calteau A."/>
            <person name="Cai F."/>
            <person name="Tandeau de Marsac N."/>
            <person name="Rippka R."/>
            <person name="Herdman M."/>
            <person name="Sivonen K."/>
            <person name="Coursin T."/>
            <person name="Laurent T."/>
            <person name="Goodwin L."/>
            <person name="Nolan M."/>
            <person name="Davenport K.W."/>
            <person name="Han C.S."/>
            <person name="Rubin E.M."/>
            <person name="Eisen J.A."/>
            <person name="Woyke T."/>
            <person name="Gugger M."/>
            <person name="Kerfeld C.A."/>
        </authorList>
    </citation>
    <scope>NUCLEOTIDE SEQUENCE [LARGE SCALE GENOMIC DNA]</scope>
    <source>
        <strain evidence="2">ATCC 29371 / PCC 7437</strain>
    </source>
</reference>
<dbReference type="KEGG" id="scs:Sta7437_2426"/>
<dbReference type="HOGENOM" id="CLU_2829118_0_0_3"/>
<accession>K9XTT6</accession>
<name>K9XTT6_STAC7</name>
<evidence type="ECO:0000313" key="1">
    <source>
        <dbReference type="EMBL" id="AFZ35963.1"/>
    </source>
</evidence>
<dbReference type="RefSeq" id="WP_015193631.1">
    <property type="nucleotide sequence ID" value="NC_019748.1"/>
</dbReference>
<proteinExistence type="predicted"/>
<organism evidence="1 2">
    <name type="scientific">Stanieria cyanosphaera (strain ATCC 29371 / PCC 7437)</name>
    <dbReference type="NCBI Taxonomy" id="111780"/>
    <lineage>
        <taxon>Bacteria</taxon>
        <taxon>Bacillati</taxon>
        <taxon>Cyanobacteriota</taxon>
        <taxon>Cyanophyceae</taxon>
        <taxon>Pleurocapsales</taxon>
        <taxon>Dermocarpellaceae</taxon>
        <taxon>Stanieria</taxon>
    </lineage>
</organism>
<sequence>MLEKHNYLHNLLKGLIADTSPVSLICLLRDTARKEAQWAETEEERIKWSRKERLLNAMLSCFEEVD</sequence>
<gene>
    <name evidence="1" type="ordered locus">Sta7437_2426</name>
</gene>
<evidence type="ECO:0000313" key="2">
    <source>
        <dbReference type="Proteomes" id="UP000010473"/>
    </source>
</evidence>